<proteinExistence type="predicted"/>
<name>A0A6J3MD34_9PEZI</name>
<evidence type="ECO:0000256" key="1">
    <source>
        <dbReference type="SAM" id="Phobius"/>
    </source>
</evidence>
<protein>
    <recommendedName>
        <fullName evidence="4">DUF2306 domain-containing protein</fullName>
    </recommendedName>
</protein>
<dbReference type="GeneID" id="54364187"/>
<dbReference type="Pfam" id="PF10067">
    <property type="entry name" value="DUF2306"/>
    <property type="match status" value="1"/>
</dbReference>
<organism evidence="3">
    <name type="scientific">Dissoconium aciculare CBS 342.82</name>
    <dbReference type="NCBI Taxonomy" id="1314786"/>
    <lineage>
        <taxon>Eukaryota</taxon>
        <taxon>Fungi</taxon>
        <taxon>Dikarya</taxon>
        <taxon>Ascomycota</taxon>
        <taxon>Pezizomycotina</taxon>
        <taxon>Dothideomycetes</taxon>
        <taxon>Dothideomycetidae</taxon>
        <taxon>Mycosphaerellales</taxon>
        <taxon>Dissoconiaceae</taxon>
        <taxon>Dissoconium</taxon>
    </lineage>
</organism>
<evidence type="ECO:0008006" key="4">
    <source>
        <dbReference type="Google" id="ProtNLM"/>
    </source>
</evidence>
<keyword evidence="1" id="KW-0472">Membrane</keyword>
<feature type="transmembrane region" description="Helical" evidence="1">
    <location>
        <begin position="28"/>
        <end position="46"/>
    </location>
</feature>
<keyword evidence="1" id="KW-0812">Transmembrane</keyword>
<dbReference type="InterPro" id="IPR018750">
    <property type="entry name" value="DUF2306_membrane"/>
</dbReference>
<dbReference type="Proteomes" id="UP000504637">
    <property type="component" value="Unplaced"/>
</dbReference>
<feature type="transmembrane region" description="Helical" evidence="1">
    <location>
        <begin position="87"/>
        <end position="107"/>
    </location>
</feature>
<evidence type="ECO:0000313" key="3">
    <source>
        <dbReference type="RefSeq" id="XP_033461788.1"/>
    </source>
</evidence>
<feature type="transmembrane region" description="Helical" evidence="1">
    <location>
        <begin position="269"/>
        <end position="290"/>
    </location>
</feature>
<accession>A0A6J3MD34</accession>
<sequence>MSAPKSPYQGRFANAMHRIYRPLGFTKGYNFVLWFLCLGYLLGFALSRVMYLSFYGIFCNPQRGASGASPGECYYYLRNPWKVGMQLHLFTIIPAAILVCFQFTPWFRYKAMLFHRLNGYLIVLLVTVSNAGVLIIAPVAFGGKFNDRVWSGAMVILVTISFIMALVNIKLLQIDQHRAWMIRTWAYLSTIVTIRLIIACSFSIISMIGGFYESRPCGQIASVLGQDRTLAFYPTCGAYFDGSNPNQRAVIEANIKSTNPLAIATSVSIPFGAAGWLALLLHAAAVEIYLRLTPNESNRLRQVSYERQLARGFSRPGYAGLTAERFGDAPPFVPLETPATKNVNVSEV</sequence>
<reference evidence="3" key="3">
    <citation type="submission" date="2025-08" db="UniProtKB">
        <authorList>
            <consortium name="RefSeq"/>
        </authorList>
    </citation>
    <scope>IDENTIFICATION</scope>
    <source>
        <strain evidence="3">CBS 342.82</strain>
    </source>
</reference>
<reference evidence="3" key="1">
    <citation type="submission" date="2020-01" db="EMBL/GenBank/DDBJ databases">
        <authorList>
            <consortium name="DOE Joint Genome Institute"/>
            <person name="Haridas S."/>
            <person name="Albert R."/>
            <person name="Binder M."/>
            <person name="Bloem J."/>
            <person name="Labutti K."/>
            <person name="Salamov A."/>
            <person name="Andreopoulos B."/>
            <person name="Baker S.E."/>
            <person name="Barry K."/>
            <person name="Bills G."/>
            <person name="Bluhm B.H."/>
            <person name="Cannon C."/>
            <person name="Castanera R."/>
            <person name="Culley D.E."/>
            <person name="Daum C."/>
            <person name="Ezra D."/>
            <person name="Gonzalez J.B."/>
            <person name="Henrissat B."/>
            <person name="Kuo A."/>
            <person name="Liang C."/>
            <person name="Lipzen A."/>
            <person name="Lutzoni F."/>
            <person name="Magnuson J."/>
            <person name="Mondo S."/>
            <person name="Nolan M."/>
            <person name="Ohm R."/>
            <person name="Pangilinan J."/>
            <person name="Park H.-J."/>
            <person name="Ramirez L."/>
            <person name="Alfaro M."/>
            <person name="Sun H."/>
            <person name="Tritt A."/>
            <person name="Yoshinaga Y."/>
            <person name="Zwiers L.-H."/>
            <person name="Turgeon B.G."/>
            <person name="Goodwin S.B."/>
            <person name="Spatafora J.W."/>
            <person name="Crous P.W."/>
            <person name="Grigoriev I.V."/>
        </authorList>
    </citation>
    <scope>NUCLEOTIDE SEQUENCE</scope>
    <source>
        <strain evidence="3">CBS 342.82</strain>
    </source>
</reference>
<feature type="transmembrane region" description="Helical" evidence="1">
    <location>
        <begin position="119"/>
        <end position="141"/>
    </location>
</feature>
<feature type="transmembrane region" description="Helical" evidence="1">
    <location>
        <begin position="184"/>
        <end position="205"/>
    </location>
</feature>
<dbReference type="OrthoDB" id="193478at2759"/>
<evidence type="ECO:0000313" key="2">
    <source>
        <dbReference type="Proteomes" id="UP000504637"/>
    </source>
</evidence>
<keyword evidence="1" id="KW-1133">Transmembrane helix</keyword>
<gene>
    <name evidence="3" type="ORF">K489DRAFT_388089</name>
</gene>
<keyword evidence="2" id="KW-1185">Reference proteome</keyword>
<dbReference type="RefSeq" id="XP_033461788.1">
    <property type="nucleotide sequence ID" value="XM_033606387.1"/>
</dbReference>
<feature type="transmembrane region" description="Helical" evidence="1">
    <location>
        <begin position="153"/>
        <end position="172"/>
    </location>
</feature>
<reference evidence="3" key="2">
    <citation type="submission" date="2020-04" db="EMBL/GenBank/DDBJ databases">
        <authorList>
            <consortium name="NCBI Genome Project"/>
        </authorList>
    </citation>
    <scope>NUCLEOTIDE SEQUENCE</scope>
    <source>
        <strain evidence="3">CBS 342.82</strain>
    </source>
</reference>
<dbReference type="AlphaFoldDB" id="A0A6J3MD34"/>